<protein>
    <submittedName>
        <fullName evidence="2">Type I-D CRISPR-associated protein Cas10d/Csc3</fullName>
    </submittedName>
</protein>
<name>A0A8A2VG13_9EURY</name>
<organism evidence="2 3">
    <name type="scientific">Haloterrigena alkaliphila</name>
    <dbReference type="NCBI Taxonomy" id="2816475"/>
    <lineage>
        <taxon>Archaea</taxon>
        <taxon>Methanobacteriati</taxon>
        <taxon>Methanobacteriota</taxon>
        <taxon>Stenosarchaea group</taxon>
        <taxon>Halobacteria</taxon>
        <taxon>Halobacteriales</taxon>
        <taxon>Natrialbaceae</taxon>
        <taxon>Haloterrigena</taxon>
    </lineage>
</organism>
<dbReference type="KEGG" id="hakz:J0X25_05705"/>
<accession>A0A8A2VG13</accession>
<dbReference type="Proteomes" id="UP000663203">
    <property type="component" value="Chromosome"/>
</dbReference>
<dbReference type="RefSeq" id="WP_207290180.1">
    <property type="nucleotide sequence ID" value="NZ_CP071462.1"/>
</dbReference>
<proteinExistence type="predicted"/>
<keyword evidence="3" id="KW-1185">Reference proteome</keyword>
<reference evidence="2 3" key="1">
    <citation type="submission" date="2021-03" db="EMBL/GenBank/DDBJ databases">
        <title>Haloterrigena longa sp. nov. and Haloterrigena limicola sp. nov., extremely halophilic archaea isolated from a salt lake.</title>
        <authorList>
            <person name="Henglin C."/>
        </authorList>
    </citation>
    <scope>NUCLEOTIDE SEQUENCE [LARGE SCALE GENOMIC DNA]</scope>
    <source>
        <strain evidence="2 3">KZCA68</strain>
    </source>
</reference>
<dbReference type="NCBIfam" id="TIGR03174">
    <property type="entry name" value="cas_Csc3"/>
    <property type="match status" value="2"/>
</dbReference>
<gene>
    <name evidence="2" type="primary">cas10d</name>
    <name evidence="2" type="ORF">J0X25_05705</name>
</gene>
<dbReference type="AlphaFoldDB" id="A0A8A2VG13"/>
<evidence type="ECO:0000256" key="1">
    <source>
        <dbReference type="SAM" id="MobiDB-lite"/>
    </source>
</evidence>
<evidence type="ECO:0000313" key="3">
    <source>
        <dbReference type="Proteomes" id="UP000663203"/>
    </source>
</evidence>
<evidence type="ECO:0000313" key="2">
    <source>
        <dbReference type="EMBL" id="QSX00462.1"/>
    </source>
</evidence>
<dbReference type="InterPro" id="IPR017589">
    <property type="entry name" value="CRISPR-assoc_prot_Cas10d/Csc3"/>
</dbReference>
<sequence length="1098" mass="123049">MIGDIIEEVTASDDTQELTASEEVYLDFRRRIEPGLFDAGYDLLPAKSRTHTSRITNEPFTDQSLRQHLLTGPAFAARVNAALRQLDPDNALSDGELFNAMCLAAVHDVHKDRPGQQRRREQPRGVESEDKDVTEAEIKRVVETLDLPVGSDHPDIEDYHASALAAETQSGRHRSATSRMFFGKMRHWVRLMDAAAGLDSPTSHGRIEGKIAKISEAVAFRYHELGDTKGIATNLLNRYIADQIESDETVLLAFFTEGALYLADTDSETGIETVYAVPDDAAIDTELEQLAPDFTDAIVNSNPALASEQSLRSSLDDGQWARGYLSVPPLLYLFADIEHIFAAVKADVKDRVTRGSGEVDQYSIYERAVKFSVASGLIDAPPKNHVKAQTLGIFLGTVYRELLYDKRTGLTPEDTRAARRDIATAMNVPEAGELLLQELDDAVITEESLSGAAVEALAEYFETDTESIRDDLLSGVLSKQLRVETVVISLCYLDHEDRMEQPLGTILDTAYDDVFNYYHEWQSHWDDARGDLWDDEWPPERKHEQFQTELLGNLPAALSYYVRRYLTVDGEQYPHPAFGEKYDEYTRGSQPRVCLLCNDQLVGERKALSQFKTKEGQIGRSLTFTHQKPVSPEHDSPNSVVCEMCNLELTLRNATHSPDTDQDELYVFTAPDYFHIPADVAIAERLHSHLTTNSGAIAQQAAALVTGQPEHRSDARKIVLEVLDNDIEDFQQDILNYDSGYTGGNAVGVFRLDTPVRPNSSNELTRVPRWIVAIYTSVLFAWLTGSRILLTDSPFPTTDFDEFNGTVHCEGVPGPVDRHLETDLTIASLRDLKGPDEHTLQRHFAPYETGAQDVLYQQSEVDDAESPPVDTPQTLTITTQLGAALYRQSALLYLTNRRYDYDLQRLKTLVERLPQPFPGAQTTLTGRTADQLTDLPGQFGARVLDTLTHPHMRNTFIDLADDGFEIVSPGKGASNYEYGRLFRTACESLSDSLTRNTTRDELVEIVAGKVMADGRRARQNHGNPEYADEKYIREPARSFARTFVDDVFYGICDSDFYELRRQENSLAAGYNAAMREREQEFFDNLDDSNDDEITTEAN</sequence>
<dbReference type="GeneID" id="63186780"/>
<dbReference type="EMBL" id="CP071462">
    <property type="protein sequence ID" value="QSX00462.1"/>
    <property type="molecule type" value="Genomic_DNA"/>
</dbReference>
<feature type="region of interest" description="Disordered" evidence="1">
    <location>
        <begin position="111"/>
        <end position="134"/>
    </location>
</feature>